<evidence type="ECO:0000256" key="6">
    <source>
        <dbReference type="ARBA" id="ARBA00037281"/>
    </source>
</evidence>
<dbReference type="Pfam" id="PF00535">
    <property type="entry name" value="Glycos_transf_2"/>
    <property type="match status" value="1"/>
</dbReference>
<proteinExistence type="inferred from homology"/>
<dbReference type="CDD" id="cd00761">
    <property type="entry name" value="Glyco_tranf_GTA_type"/>
    <property type="match status" value="1"/>
</dbReference>
<keyword evidence="4" id="KW-0808">Transferase</keyword>
<evidence type="ECO:0000259" key="10">
    <source>
        <dbReference type="Pfam" id="PF00535"/>
    </source>
</evidence>
<comment type="similarity">
    <text evidence="8">Belongs to the glycosyltransferase 2 family. CrtQ subfamily.</text>
</comment>
<comment type="subcellular location">
    <subcellularLocation>
        <location evidence="1">Cell membrane</location>
    </subcellularLocation>
</comment>
<reference evidence="12" key="1">
    <citation type="journal article" date="2019" name="Int. J. Syst. Evol. Microbiol.">
        <title>The Global Catalogue of Microorganisms (GCM) 10K type strain sequencing project: providing services to taxonomists for standard genome sequencing and annotation.</title>
        <authorList>
            <consortium name="The Broad Institute Genomics Platform"/>
            <consortium name="The Broad Institute Genome Sequencing Center for Infectious Disease"/>
            <person name="Wu L."/>
            <person name="Ma J."/>
        </authorList>
    </citation>
    <scope>NUCLEOTIDE SEQUENCE [LARGE SCALE GENOMIC DNA]</scope>
    <source>
        <strain evidence="12">CCUG 50873</strain>
    </source>
</reference>
<dbReference type="Proteomes" id="UP001597068">
    <property type="component" value="Unassembled WGS sequence"/>
</dbReference>
<keyword evidence="2" id="KW-1003">Cell membrane</keyword>
<organism evidence="11 12">
    <name type="scientific">Williamsia deligens</name>
    <dbReference type="NCBI Taxonomy" id="321325"/>
    <lineage>
        <taxon>Bacteria</taxon>
        <taxon>Bacillati</taxon>
        <taxon>Actinomycetota</taxon>
        <taxon>Actinomycetes</taxon>
        <taxon>Mycobacteriales</taxon>
        <taxon>Nocardiaceae</taxon>
        <taxon>Williamsia</taxon>
    </lineage>
</organism>
<sequence>MSVGIREGPVVPISVVAPAFNEEHTLPRCLHALMGQPTDVVVDIVVVDNNSVDDTVRVATEIAAQDDRVRIVHEERPGVAAARRAGFDAASSSIIAGVDADTIVEPGWAESIEEFFDRHPAVSGVSAPMVMRDLPLQGGYRRLHDRLVERAVRAGARGGTVSLPALTGANMALRATAWAGVRDHVTERQDLFDDLDLSLCLADDGSAIALAPGMSATVSGRRTLAPVPEFVRYALCVPRTYWCHHRHLAAILNAAVIPLGIVRHAVFLPIGRSWDSDAQRYVPARLFRRQRYRASPVKSALRRS</sequence>
<evidence type="ECO:0000256" key="8">
    <source>
        <dbReference type="ARBA" id="ARBA00038120"/>
    </source>
</evidence>
<dbReference type="SUPFAM" id="SSF53448">
    <property type="entry name" value="Nucleotide-diphospho-sugar transferases"/>
    <property type="match status" value="1"/>
</dbReference>
<evidence type="ECO:0000256" key="9">
    <source>
        <dbReference type="ARBA" id="ARBA00040345"/>
    </source>
</evidence>
<evidence type="ECO:0000256" key="4">
    <source>
        <dbReference type="ARBA" id="ARBA00022679"/>
    </source>
</evidence>
<evidence type="ECO:0000313" key="11">
    <source>
        <dbReference type="EMBL" id="MFD0927546.1"/>
    </source>
</evidence>
<dbReference type="PANTHER" id="PTHR43646">
    <property type="entry name" value="GLYCOSYLTRANSFERASE"/>
    <property type="match status" value="1"/>
</dbReference>
<evidence type="ECO:0000256" key="1">
    <source>
        <dbReference type="ARBA" id="ARBA00004236"/>
    </source>
</evidence>
<dbReference type="RefSeq" id="WP_308214121.1">
    <property type="nucleotide sequence ID" value="NZ_BAAAMO010000001.1"/>
</dbReference>
<comment type="caution">
    <text evidence="11">The sequence shown here is derived from an EMBL/GenBank/DDBJ whole genome shotgun (WGS) entry which is preliminary data.</text>
</comment>
<evidence type="ECO:0000256" key="3">
    <source>
        <dbReference type="ARBA" id="ARBA00022676"/>
    </source>
</evidence>
<keyword evidence="12" id="KW-1185">Reference proteome</keyword>
<feature type="domain" description="Glycosyltransferase 2-like" evidence="10">
    <location>
        <begin position="14"/>
        <end position="123"/>
    </location>
</feature>
<evidence type="ECO:0000313" key="12">
    <source>
        <dbReference type="Proteomes" id="UP001597068"/>
    </source>
</evidence>
<evidence type="ECO:0000256" key="7">
    <source>
        <dbReference type="ARBA" id="ARBA00037904"/>
    </source>
</evidence>
<comment type="pathway">
    <text evidence="7">Carotenoid biosynthesis; staphyloxanthin biosynthesis; staphyloxanthin from farnesyl diphosphate: step 4/5.</text>
</comment>
<dbReference type="EMBL" id="JBHTIL010000006">
    <property type="protein sequence ID" value="MFD0927546.1"/>
    <property type="molecule type" value="Genomic_DNA"/>
</dbReference>
<dbReference type="InterPro" id="IPR029044">
    <property type="entry name" value="Nucleotide-diphossugar_trans"/>
</dbReference>
<accession>A0ABW3GA93</accession>
<keyword evidence="5" id="KW-0472">Membrane</keyword>
<dbReference type="PANTHER" id="PTHR43646:SF2">
    <property type="entry name" value="GLYCOSYLTRANSFERASE 2-LIKE DOMAIN-CONTAINING PROTEIN"/>
    <property type="match status" value="1"/>
</dbReference>
<keyword evidence="3" id="KW-0328">Glycosyltransferase</keyword>
<protein>
    <recommendedName>
        <fullName evidence="9">4,4'-diaponeurosporenoate glycosyltransferase</fullName>
    </recommendedName>
</protein>
<name>A0ABW3GA93_9NOCA</name>
<dbReference type="Gene3D" id="3.90.550.10">
    <property type="entry name" value="Spore Coat Polysaccharide Biosynthesis Protein SpsA, Chain A"/>
    <property type="match status" value="1"/>
</dbReference>
<gene>
    <name evidence="11" type="ORF">ACFQ04_17535</name>
</gene>
<dbReference type="InterPro" id="IPR001173">
    <property type="entry name" value="Glyco_trans_2-like"/>
</dbReference>
<evidence type="ECO:0000256" key="2">
    <source>
        <dbReference type="ARBA" id="ARBA00022475"/>
    </source>
</evidence>
<evidence type="ECO:0000256" key="5">
    <source>
        <dbReference type="ARBA" id="ARBA00023136"/>
    </source>
</evidence>
<comment type="function">
    <text evidence="6">Catalyzes the glycosylation of 4,4'-diaponeurosporenoate, i.e. the esterification of glucose at the C1'' position with the carboxyl group of 4,4'-diaponeurosporenic acid, to form glycosyl-4,4'-diaponeurosporenoate. This is a step in the biosynthesis of staphyloxanthin, an orange pigment present in most staphylococci strains.</text>
</comment>